<dbReference type="GO" id="GO:0016887">
    <property type="term" value="F:ATP hydrolysis activity"/>
    <property type="evidence" value="ECO:0007669"/>
    <property type="project" value="TreeGrafter"/>
</dbReference>
<evidence type="ECO:0000313" key="4">
    <source>
        <dbReference type="EMBL" id="EEH63828.1"/>
    </source>
</evidence>
<dbReference type="GO" id="GO:0009898">
    <property type="term" value="C:cytoplasmic side of plasma membrane"/>
    <property type="evidence" value="ECO:0007669"/>
    <property type="project" value="TreeGrafter"/>
</dbReference>
<dbReference type="GO" id="GO:0005524">
    <property type="term" value="F:ATP binding"/>
    <property type="evidence" value="ECO:0007669"/>
    <property type="project" value="UniProtKB-KW"/>
</dbReference>
<dbReference type="SUPFAM" id="SSF52540">
    <property type="entry name" value="P-loop containing nucleoside triphosphate hydrolases"/>
    <property type="match status" value="1"/>
</dbReference>
<dbReference type="EMBL" id="ACFG01000030">
    <property type="protein sequence ID" value="EEH63828.1"/>
    <property type="molecule type" value="Genomic_DNA"/>
</dbReference>
<dbReference type="STRING" id="525245.HMPREF0044_0847"/>
<dbReference type="RefSeq" id="WP_006546619.1">
    <property type="nucleotide sequence ID" value="NZ_DS999543.1"/>
</dbReference>
<gene>
    <name evidence="4" type="ORF">HMPREF0044_0847</name>
</gene>
<dbReference type="PANTHER" id="PTHR43384:SF6">
    <property type="entry name" value="SEPTUM SITE-DETERMINING PROTEIN MIND HOMOLOG, CHLOROPLASTIC"/>
    <property type="match status" value="1"/>
</dbReference>
<comment type="caution">
    <text evidence="4">The sequence shown here is derived from an EMBL/GenBank/DDBJ whole genome shotgun (WGS) entry which is preliminary data.</text>
</comment>
<dbReference type="InterPro" id="IPR002586">
    <property type="entry name" value="CobQ/CobB/MinD/ParA_Nub-bd_dom"/>
</dbReference>
<keyword evidence="1" id="KW-0547">Nucleotide-binding</keyword>
<dbReference type="AlphaFoldDB" id="C0VZW9"/>
<evidence type="ECO:0000256" key="2">
    <source>
        <dbReference type="ARBA" id="ARBA00022840"/>
    </source>
</evidence>
<dbReference type="PANTHER" id="PTHR43384">
    <property type="entry name" value="SEPTUM SITE-DETERMINING PROTEIN MIND HOMOLOG, CHLOROPLASTIC-RELATED"/>
    <property type="match status" value="1"/>
</dbReference>
<keyword evidence="2" id="KW-0067">ATP-binding</keyword>
<name>C0VZW9_9ACTO</name>
<keyword evidence="5" id="KW-1185">Reference proteome</keyword>
<dbReference type="OrthoDB" id="3217709at2"/>
<evidence type="ECO:0000313" key="5">
    <source>
        <dbReference type="Proteomes" id="UP000010301"/>
    </source>
</evidence>
<dbReference type="InterPro" id="IPR027417">
    <property type="entry name" value="P-loop_NTPase"/>
</dbReference>
<dbReference type="GO" id="GO:0051782">
    <property type="term" value="P:negative regulation of cell division"/>
    <property type="evidence" value="ECO:0007669"/>
    <property type="project" value="TreeGrafter"/>
</dbReference>
<feature type="domain" description="CobQ/CobB/MinD/ParA nucleotide binding" evidence="3">
    <location>
        <begin position="139"/>
        <end position="370"/>
    </location>
</feature>
<dbReference type="eggNOG" id="COG0455">
    <property type="taxonomic scope" value="Bacteria"/>
</dbReference>
<dbReference type="InterPro" id="IPR050625">
    <property type="entry name" value="ParA/MinD_ATPase"/>
</dbReference>
<accession>C0VZW9</accession>
<dbReference type="GO" id="GO:0005829">
    <property type="term" value="C:cytosol"/>
    <property type="evidence" value="ECO:0007669"/>
    <property type="project" value="TreeGrafter"/>
</dbReference>
<organism evidence="4 5">
    <name type="scientific">Gleimia coleocanis DSM 15436</name>
    <dbReference type="NCBI Taxonomy" id="525245"/>
    <lineage>
        <taxon>Bacteria</taxon>
        <taxon>Bacillati</taxon>
        <taxon>Actinomycetota</taxon>
        <taxon>Actinomycetes</taxon>
        <taxon>Actinomycetales</taxon>
        <taxon>Actinomycetaceae</taxon>
        <taxon>Gleimia</taxon>
    </lineage>
</organism>
<evidence type="ECO:0000256" key="1">
    <source>
        <dbReference type="ARBA" id="ARBA00022741"/>
    </source>
</evidence>
<sequence length="402" mass="43811">MSSENVVVWVRQPYEPEVIKELNKHSGKYTVIKRCADAADARATIQSGTSRILIADADAHGLDAQFLDDMNAAEVFTLLLVENALTTRNRGESAVCEYGNPADIIETLTLGIKEKLFGILTPIEHPETQNEAPLDGKVIAFWGTHGAPGRSTIALNFGYQWSSEKQPVTIIDADLQAPSLLQLAGEAPGGAGLAAALGLRNRGELTVQNLSEMMLPISDNCQLLPGLTRADRWRQVTSEGILELIEIQKKQANLVLDLGAGIGDTDPAQLSFVPSKEDINLRLLQEADVVILIAKADAVGLTRLGYILDDCAENDIQIDMILINRAKISGKDRKLKQSIHRVLNTIAANIPFLMLEETSELEEAVLKAQPLVQLAPHNKFVQALDSLKDYLENTLLSKTVAQ</sequence>
<protein>
    <recommendedName>
        <fullName evidence="3">CobQ/CobB/MinD/ParA nucleotide binding domain-containing protein</fullName>
    </recommendedName>
</protein>
<proteinExistence type="predicted"/>
<dbReference type="Gene3D" id="3.40.50.300">
    <property type="entry name" value="P-loop containing nucleotide triphosphate hydrolases"/>
    <property type="match status" value="1"/>
</dbReference>
<reference evidence="4 5" key="1">
    <citation type="submission" date="2009-01" db="EMBL/GenBank/DDBJ databases">
        <authorList>
            <person name="Qin X."/>
            <person name="Bachman B."/>
            <person name="Battles P."/>
            <person name="Bell A."/>
            <person name="Bess C."/>
            <person name="Bickham C."/>
            <person name="Chaboub L."/>
            <person name="Chen D."/>
            <person name="Coyle M."/>
            <person name="Deiros D.R."/>
            <person name="Dinh H."/>
            <person name="Forbes L."/>
            <person name="Fowler G."/>
            <person name="Francisco L."/>
            <person name="Fu Q."/>
            <person name="Gubbala S."/>
            <person name="Hale W."/>
            <person name="Han Y."/>
            <person name="Hemphill L."/>
            <person name="Highlander S.K."/>
            <person name="Hirani K."/>
            <person name="Hogues M."/>
            <person name="Jackson L."/>
            <person name="Jakkamsetti A."/>
            <person name="Javaid M."/>
            <person name="Jiang H."/>
            <person name="Korchina V."/>
            <person name="Kovar C."/>
            <person name="Lara F."/>
            <person name="Lee S."/>
            <person name="Mata R."/>
            <person name="Mathew T."/>
            <person name="Moen C."/>
            <person name="Morales K."/>
            <person name="Munidasa M."/>
            <person name="Nazareth L."/>
            <person name="Ngo R."/>
            <person name="Nguyen L."/>
            <person name="Okwuonu G."/>
            <person name="Ongeri F."/>
            <person name="Patil S."/>
            <person name="Petrosino J."/>
            <person name="Pham C."/>
            <person name="Pham P."/>
            <person name="Pu L.-L."/>
            <person name="Puazo M."/>
            <person name="Raj R."/>
            <person name="Reid J."/>
            <person name="Rouhana J."/>
            <person name="Saada N."/>
            <person name="Shang Y."/>
            <person name="Simmons D."/>
            <person name="Thornton R."/>
            <person name="Warren J."/>
            <person name="Weissenberger G."/>
            <person name="Zhang J."/>
            <person name="Zhang L."/>
            <person name="Zhou C."/>
            <person name="Zhu D."/>
            <person name="Muzny D."/>
            <person name="Worley K."/>
            <person name="Gibbs R."/>
        </authorList>
    </citation>
    <scope>NUCLEOTIDE SEQUENCE [LARGE SCALE GENOMIC DNA]</scope>
    <source>
        <strain evidence="4 5">DSM 15436</strain>
    </source>
</reference>
<evidence type="ECO:0000259" key="3">
    <source>
        <dbReference type="Pfam" id="PF01656"/>
    </source>
</evidence>
<dbReference type="Pfam" id="PF01656">
    <property type="entry name" value="CbiA"/>
    <property type="match status" value="1"/>
</dbReference>
<dbReference type="Proteomes" id="UP000010301">
    <property type="component" value="Unassembled WGS sequence"/>
</dbReference>
<dbReference type="HOGENOM" id="CLU_019561_1_0_11"/>